<dbReference type="PATRIC" id="fig|83552.4.peg.783"/>
<dbReference type="OMA" id="RANDSCI"/>
<dbReference type="AlphaFoldDB" id="A0A0C1CAL2"/>
<reference evidence="1 2" key="1">
    <citation type="journal article" date="2014" name="Mol. Biol. Evol.">
        <title>Massive expansion of Ubiquitination-related gene families within the Chlamydiae.</title>
        <authorList>
            <person name="Domman D."/>
            <person name="Collingro A."/>
            <person name="Lagkouvardos I."/>
            <person name="Gehre L."/>
            <person name="Weinmaier T."/>
            <person name="Rattei T."/>
            <person name="Subtil A."/>
            <person name="Horn M."/>
        </authorList>
    </citation>
    <scope>NUCLEOTIDE SEQUENCE [LARGE SCALE GENOMIC DNA]</scope>
    <source>
        <strain evidence="1 2">OEW1</strain>
    </source>
</reference>
<dbReference type="Proteomes" id="UP000031307">
    <property type="component" value="Unassembled WGS sequence"/>
</dbReference>
<sequence>MSHHHNHHDHCCGSSCGDDHHHHHHHCDCGHDCCGDHHHHHHVVEKDFAHQLLEIADEAWMEILKDKIKEQILSSSGAHLDELAKIVSESNRDRWKHKIATNAVVNEYREKFSSFFDKK</sequence>
<accession>A0A0C1CAL2</accession>
<organism evidence="1 2">
    <name type="scientific">Parachlamydia acanthamoebae</name>
    <dbReference type="NCBI Taxonomy" id="83552"/>
    <lineage>
        <taxon>Bacteria</taxon>
        <taxon>Pseudomonadati</taxon>
        <taxon>Chlamydiota</taxon>
        <taxon>Chlamydiia</taxon>
        <taxon>Parachlamydiales</taxon>
        <taxon>Parachlamydiaceae</taxon>
        <taxon>Parachlamydia</taxon>
    </lineage>
</organism>
<proteinExistence type="predicted"/>
<protein>
    <submittedName>
        <fullName evidence="1">Uncharacterized protein</fullName>
    </submittedName>
</protein>
<dbReference type="EMBL" id="JSAM01000048">
    <property type="protein sequence ID" value="KIA78015.1"/>
    <property type="molecule type" value="Genomic_DNA"/>
</dbReference>
<gene>
    <name evidence="1" type="ORF">DB43_FD00040</name>
</gene>
<comment type="caution">
    <text evidence="1">The sequence shown here is derived from an EMBL/GenBank/DDBJ whole genome shotgun (WGS) entry which is preliminary data.</text>
</comment>
<evidence type="ECO:0000313" key="1">
    <source>
        <dbReference type="EMBL" id="KIA78015.1"/>
    </source>
</evidence>
<dbReference type="RefSeq" id="WP_013924870.1">
    <property type="nucleotide sequence ID" value="NZ_BAWW01000005.1"/>
</dbReference>
<name>A0A0C1CAL2_9BACT</name>
<evidence type="ECO:0000313" key="2">
    <source>
        <dbReference type="Proteomes" id="UP000031307"/>
    </source>
</evidence>